<feature type="compositionally biased region" description="Basic and acidic residues" evidence="1">
    <location>
        <begin position="120"/>
        <end position="139"/>
    </location>
</feature>
<sequence>MALSRFCKWKERSWRCCRTCQLQPCQPPPPPPASSWAGFFQPEPRSLYCKLWKLMSDAAAPARYLFISSPLPAETTLRSGEPQPGRGRGCGGREQAGRTEGRTTQEPPARPKGAMSIRPEAPREEGDAGDRGREAELRGRARLSQQRRLRQATQFLHKDSADLLPLDGLKRLGTSKDWQPHSVIQRRLVVEGSPGRPQGEPPRAQAPIHSQESRTMTSKPEKPALLVNCKCRDQELQVAVDTGTQYNQISAGCLSRLGLGKRVLKAPGGDLHPGRPALVEQLELQLGQETVECSAQVVDVESPELCLGLQTLLSLQCCIDLEHHVLRLKAPFSELPFLPLYQEPGQ</sequence>
<evidence type="ECO:0000313" key="2">
    <source>
        <dbReference type="EMBL" id="CAI9166076.1"/>
    </source>
</evidence>
<evidence type="ECO:0008006" key="4">
    <source>
        <dbReference type="Google" id="ProtNLM"/>
    </source>
</evidence>
<reference evidence="2" key="1">
    <citation type="submission" date="2023-04" db="EMBL/GenBank/DDBJ databases">
        <authorList>
            <consortium name="ELIXIR-Norway"/>
        </authorList>
    </citation>
    <scope>NUCLEOTIDE SEQUENCE [LARGE SCALE GENOMIC DNA]</scope>
</reference>
<organism evidence="2 3">
    <name type="scientific">Rangifer tarandus platyrhynchus</name>
    <name type="common">Svalbard reindeer</name>
    <dbReference type="NCBI Taxonomy" id="3082113"/>
    <lineage>
        <taxon>Eukaryota</taxon>
        <taxon>Metazoa</taxon>
        <taxon>Chordata</taxon>
        <taxon>Craniata</taxon>
        <taxon>Vertebrata</taxon>
        <taxon>Euteleostomi</taxon>
        <taxon>Mammalia</taxon>
        <taxon>Eutheria</taxon>
        <taxon>Laurasiatheria</taxon>
        <taxon>Artiodactyla</taxon>
        <taxon>Ruminantia</taxon>
        <taxon>Pecora</taxon>
        <taxon>Cervidae</taxon>
        <taxon>Odocoileinae</taxon>
        <taxon>Rangifer</taxon>
    </lineage>
</organism>
<dbReference type="PANTHER" id="PTHR12917:SF17">
    <property type="entry name" value="NUCLEAR RECEPTOR-INTERACTING PROTEIN 2"/>
    <property type="match status" value="1"/>
</dbReference>
<feature type="compositionally biased region" description="Polar residues" evidence="1">
    <location>
        <begin position="208"/>
        <end position="218"/>
    </location>
</feature>
<dbReference type="PANTHER" id="PTHR12917">
    <property type="entry name" value="ASPARTYL PROTEASE DDI-RELATED"/>
    <property type="match status" value="1"/>
</dbReference>
<name>A0ABN8YYQ5_RANTA</name>
<protein>
    <recommendedName>
        <fullName evidence="4">Nuclear receptor interacting protein 2</fullName>
    </recommendedName>
</protein>
<dbReference type="InterPro" id="IPR021109">
    <property type="entry name" value="Peptidase_aspartic_dom_sf"/>
</dbReference>
<evidence type="ECO:0000313" key="3">
    <source>
        <dbReference type="Proteomes" id="UP001176941"/>
    </source>
</evidence>
<accession>A0ABN8YYQ5</accession>
<evidence type="ECO:0000256" key="1">
    <source>
        <dbReference type="SAM" id="MobiDB-lite"/>
    </source>
</evidence>
<proteinExistence type="predicted"/>
<gene>
    <name evidence="2" type="ORF">MRATA1EN1_LOCUS15038</name>
</gene>
<dbReference type="Proteomes" id="UP001176941">
    <property type="component" value="Chromosome 25"/>
</dbReference>
<feature type="region of interest" description="Disordered" evidence="1">
    <location>
        <begin position="191"/>
        <end position="220"/>
    </location>
</feature>
<dbReference type="SUPFAM" id="SSF50630">
    <property type="entry name" value="Acid proteases"/>
    <property type="match status" value="1"/>
</dbReference>
<feature type="region of interest" description="Disordered" evidence="1">
    <location>
        <begin position="74"/>
        <end position="148"/>
    </location>
</feature>
<dbReference type="Gene3D" id="2.40.70.10">
    <property type="entry name" value="Acid Proteases"/>
    <property type="match status" value="1"/>
</dbReference>
<keyword evidence="3" id="KW-1185">Reference proteome</keyword>
<dbReference type="EMBL" id="OX459961">
    <property type="protein sequence ID" value="CAI9166076.1"/>
    <property type="molecule type" value="Genomic_DNA"/>
</dbReference>